<dbReference type="RefSeq" id="WP_113616965.1">
    <property type="nucleotide sequence ID" value="NZ_QFFJ01000002.1"/>
</dbReference>
<sequence>MKPQIVLVVIFVAALLVAKLVTGAWQLIFSGNLAMCCMLCFTALGHFMFAKGMTMMIPPFIPFRKAWVYITGVAEVLMGIALMIPSQRTLAAYILILFFILILPANIYAAIKHVNLEKGTFDGPGPGYLWYRVPEQLFFVAWVYFFSIQGF</sequence>
<dbReference type="Proteomes" id="UP000253410">
    <property type="component" value="Unassembled WGS sequence"/>
</dbReference>
<dbReference type="OrthoDB" id="673526at2"/>
<keyword evidence="3" id="KW-1185">Reference proteome</keyword>
<dbReference type="EMBL" id="QFFJ01000002">
    <property type="protein sequence ID" value="RBL88213.1"/>
    <property type="molecule type" value="Genomic_DNA"/>
</dbReference>
<protein>
    <recommendedName>
        <fullName evidence="4">DoxX family protein</fullName>
    </recommendedName>
</protein>
<organism evidence="2 3">
    <name type="scientific">Chitinophaga flava</name>
    <dbReference type="NCBI Taxonomy" id="2259036"/>
    <lineage>
        <taxon>Bacteria</taxon>
        <taxon>Pseudomonadati</taxon>
        <taxon>Bacteroidota</taxon>
        <taxon>Chitinophagia</taxon>
        <taxon>Chitinophagales</taxon>
        <taxon>Chitinophagaceae</taxon>
        <taxon>Chitinophaga</taxon>
    </lineage>
</organism>
<keyword evidence="1" id="KW-1133">Transmembrane helix</keyword>
<reference evidence="2 3" key="1">
    <citation type="submission" date="2018-05" db="EMBL/GenBank/DDBJ databases">
        <title>Chitinophaga sp. K3CV102501T nov., isolated from isolated from a monsoon evergreen broad-leaved forest soil.</title>
        <authorList>
            <person name="Lv Y."/>
        </authorList>
    </citation>
    <scope>NUCLEOTIDE SEQUENCE [LARGE SCALE GENOMIC DNA]</scope>
    <source>
        <strain evidence="2 3">GDMCC 1.1325</strain>
    </source>
</reference>
<proteinExistence type="predicted"/>
<dbReference type="PANTHER" id="PTHR36974:SF1">
    <property type="entry name" value="DOXX FAMILY MEMBRANE PROTEIN"/>
    <property type="match status" value="1"/>
</dbReference>
<dbReference type="AlphaFoldDB" id="A0A365XPD5"/>
<dbReference type="PANTHER" id="PTHR36974">
    <property type="entry name" value="MEMBRANE PROTEIN-RELATED"/>
    <property type="match status" value="1"/>
</dbReference>
<feature type="transmembrane region" description="Helical" evidence="1">
    <location>
        <begin position="66"/>
        <end position="84"/>
    </location>
</feature>
<feature type="transmembrane region" description="Helical" evidence="1">
    <location>
        <begin position="90"/>
        <end position="111"/>
    </location>
</feature>
<keyword evidence="1" id="KW-0472">Membrane</keyword>
<gene>
    <name evidence="2" type="ORF">DF182_16565</name>
</gene>
<keyword evidence="1" id="KW-0812">Transmembrane</keyword>
<comment type="caution">
    <text evidence="2">The sequence shown here is derived from an EMBL/GenBank/DDBJ whole genome shotgun (WGS) entry which is preliminary data.</text>
</comment>
<evidence type="ECO:0008006" key="4">
    <source>
        <dbReference type="Google" id="ProtNLM"/>
    </source>
</evidence>
<evidence type="ECO:0000256" key="1">
    <source>
        <dbReference type="SAM" id="Phobius"/>
    </source>
</evidence>
<evidence type="ECO:0000313" key="2">
    <source>
        <dbReference type="EMBL" id="RBL88213.1"/>
    </source>
</evidence>
<accession>A0A365XPD5</accession>
<name>A0A365XPD5_9BACT</name>
<feature type="transmembrane region" description="Helical" evidence="1">
    <location>
        <begin position="33"/>
        <end position="54"/>
    </location>
</feature>
<evidence type="ECO:0000313" key="3">
    <source>
        <dbReference type="Proteomes" id="UP000253410"/>
    </source>
</evidence>